<dbReference type="GeneTree" id="ENSGT00530000067269"/>
<accession>A0A8C8UN89</accession>
<reference evidence="2" key="3">
    <citation type="submission" date="2025-09" db="UniProtKB">
        <authorList>
            <consortium name="Ensembl"/>
        </authorList>
    </citation>
    <scope>IDENTIFICATION</scope>
</reference>
<dbReference type="AlphaFoldDB" id="A0A8C8UN89"/>
<keyword evidence="3" id="KW-1185">Reference proteome</keyword>
<feature type="region of interest" description="Disordered" evidence="1">
    <location>
        <begin position="239"/>
        <end position="263"/>
    </location>
</feature>
<reference evidence="2 3" key="1">
    <citation type="submission" date="2018-10" db="EMBL/GenBank/DDBJ databases">
        <title>Improved assembly of the deer mouse Peromyscus maniculatus genome.</title>
        <authorList>
            <person name="Lassance J.-M."/>
            <person name="Hoekstra H.E."/>
        </authorList>
    </citation>
    <scope>NUCLEOTIDE SEQUENCE [LARGE SCALE GENOMIC DNA]</scope>
</reference>
<dbReference type="Ensembl" id="ENSPEMT00000034089.1">
    <property type="protein sequence ID" value="ENSPEMP00000033880.1"/>
    <property type="gene ID" value="ENSPEMG00000025473.1"/>
</dbReference>
<reference evidence="2" key="2">
    <citation type="submission" date="2025-08" db="UniProtKB">
        <authorList>
            <consortium name="Ensembl"/>
        </authorList>
    </citation>
    <scope>IDENTIFICATION</scope>
</reference>
<dbReference type="Proteomes" id="UP000694547">
    <property type="component" value="Chromosome X"/>
</dbReference>
<organism evidence="2 3">
    <name type="scientific">Peromyscus maniculatus bairdii</name>
    <name type="common">Prairie deer mouse</name>
    <dbReference type="NCBI Taxonomy" id="230844"/>
    <lineage>
        <taxon>Eukaryota</taxon>
        <taxon>Metazoa</taxon>
        <taxon>Chordata</taxon>
        <taxon>Craniata</taxon>
        <taxon>Vertebrata</taxon>
        <taxon>Euteleostomi</taxon>
        <taxon>Mammalia</taxon>
        <taxon>Eutheria</taxon>
        <taxon>Euarchontoglires</taxon>
        <taxon>Glires</taxon>
        <taxon>Rodentia</taxon>
        <taxon>Myomorpha</taxon>
        <taxon>Muroidea</taxon>
        <taxon>Cricetidae</taxon>
        <taxon>Neotominae</taxon>
        <taxon>Peromyscus</taxon>
    </lineage>
</organism>
<proteinExistence type="predicted"/>
<protein>
    <submittedName>
        <fullName evidence="2">Testis expressed gene 16</fullName>
    </submittedName>
</protein>
<name>A0A8C8UN89_PERMB</name>
<evidence type="ECO:0000313" key="3">
    <source>
        <dbReference type="Proteomes" id="UP000694547"/>
    </source>
</evidence>
<evidence type="ECO:0000256" key="1">
    <source>
        <dbReference type="SAM" id="MobiDB-lite"/>
    </source>
</evidence>
<sequence length="263" mass="30110">MESPENAESPGSDDMEVARSMYPFRERSIFRRSWAELLEAPLNSEGLHILQTSPREENRNMGYNKLTSEEENQVTIHPEDQRFQALQGPFPLLPERPKLQRQRSRSLPRYSEARGQYLNAPEFKLNAEETHFFPHDRGLLTEENIKRRYNMEGAQQRAIPSHFGEYPSIRPRFENSAIRRNIGIPEDNYACPRGNVRIPMNNVNTIPMVNVGVPMDNPQALRGNAGVPRGSEFRVYMGNSGRTPGHMVSSPLTELSKIGEHQL</sequence>
<evidence type="ECO:0000313" key="2">
    <source>
        <dbReference type="Ensembl" id="ENSPEMP00000033880.1"/>
    </source>
</evidence>